<dbReference type="PANTHER" id="PTHR47764">
    <property type="entry name" value="UBIQUITIN-LIKE-SPECIFIC PROTEASE 2B-RELATED"/>
    <property type="match status" value="1"/>
</dbReference>
<dbReference type="EMBL" id="KI630592">
    <property type="protein sequence ID" value="EYU36458.1"/>
    <property type="molecule type" value="Genomic_DNA"/>
</dbReference>
<dbReference type="STRING" id="4155.A0A022R9R5"/>
<evidence type="ECO:0000259" key="5">
    <source>
        <dbReference type="PROSITE" id="PS50600"/>
    </source>
</evidence>
<dbReference type="GO" id="GO:0006508">
    <property type="term" value="P:proteolysis"/>
    <property type="evidence" value="ECO:0007669"/>
    <property type="project" value="UniProtKB-KW"/>
</dbReference>
<name>A0A022R9R5_ERYGU</name>
<evidence type="ECO:0000256" key="3">
    <source>
        <dbReference type="ARBA" id="ARBA00022801"/>
    </source>
</evidence>
<sequence length="367" mass="40904">MTVIYGRSGKKGRKEHLPQQQNSYDCGLFLLHYVELFVEEVPTNFSIYKITSSAKFLQADWFPPGEASMKRSHIERLINGLLDTQSEVPNTTDVHQSGVDLSVKPGPLSYCLENSPCHTGQGIEMTLLPASSIENTRCTKTSGLIFNDLYKQPSTSEPFNDTPWEALESRPSLNEFTTPVHLTEDDEAEANECFEQTQLAEPIFHYSTEDFRLDLLHQSQDANSSPVSSGCESGDILKIVNGEKWESVEEAVSLDSETCKRKCTSSENVTDISFAFPSGQVVANADESRNLDEITDQIDDSLLLKNSPDLCREENPLHDKSDGPECESLYRMDGQDVLQRTAKRMRIVSPDDGGEGLNGNLSEELHL</sequence>
<dbReference type="eggNOG" id="KOG0779">
    <property type="taxonomic scope" value="Eukaryota"/>
</dbReference>
<keyword evidence="2" id="KW-0645">Protease</keyword>
<feature type="compositionally biased region" description="Low complexity" evidence="4">
    <location>
        <begin position="358"/>
        <end position="367"/>
    </location>
</feature>
<dbReference type="Gene3D" id="1.10.418.20">
    <property type="match status" value="1"/>
</dbReference>
<dbReference type="PANTHER" id="PTHR47764:SF2">
    <property type="entry name" value="UBIQUITIN-LIKE PROTEASE FAMILY PROFILE DOMAIN-CONTAINING PROTEIN"/>
    <property type="match status" value="1"/>
</dbReference>
<dbReference type="AlphaFoldDB" id="A0A022R9R5"/>
<comment type="similarity">
    <text evidence="1">Belongs to the peptidase C48 family.</text>
</comment>
<evidence type="ECO:0000256" key="2">
    <source>
        <dbReference type="ARBA" id="ARBA00022670"/>
    </source>
</evidence>
<keyword evidence="7" id="KW-1185">Reference proteome</keyword>
<evidence type="ECO:0000256" key="1">
    <source>
        <dbReference type="ARBA" id="ARBA00005234"/>
    </source>
</evidence>
<reference evidence="6 7" key="1">
    <citation type="journal article" date="2013" name="Proc. Natl. Acad. Sci. U.S.A.">
        <title>Fine-scale variation in meiotic recombination in Mimulus inferred from population shotgun sequencing.</title>
        <authorList>
            <person name="Hellsten U."/>
            <person name="Wright K.M."/>
            <person name="Jenkins J."/>
            <person name="Shu S."/>
            <person name="Yuan Y."/>
            <person name="Wessler S.R."/>
            <person name="Schmutz J."/>
            <person name="Willis J.H."/>
            <person name="Rokhsar D.S."/>
        </authorList>
    </citation>
    <scope>NUCLEOTIDE SEQUENCE [LARGE SCALE GENOMIC DNA]</scope>
    <source>
        <strain evidence="7">cv. DUN x IM62</strain>
    </source>
</reference>
<evidence type="ECO:0000313" key="7">
    <source>
        <dbReference type="Proteomes" id="UP000030748"/>
    </source>
</evidence>
<dbReference type="PROSITE" id="PS50600">
    <property type="entry name" value="ULP_PROTEASE"/>
    <property type="match status" value="1"/>
</dbReference>
<keyword evidence="3" id="KW-0378">Hydrolase</keyword>
<organism evidence="6 7">
    <name type="scientific">Erythranthe guttata</name>
    <name type="common">Yellow monkey flower</name>
    <name type="synonym">Mimulus guttatus</name>
    <dbReference type="NCBI Taxonomy" id="4155"/>
    <lineage>
        <taxon>Eukaryota</taxon>
        <taxon>Viridiplantae</taxon>
        <taxon>Streptophyta</taxon>
        <taxon>Embryophyta</taxon>
        <taxon>Tracheophyta</taxon>
        <taxon>Spermatophyta</taxon>
        <taxon>Magnoliopsida</taxon>
        <taxon>eudicotyledons</taxon>
        <taxon>Gunneridae</taxon>
        <taxon>Pentapetalae</taxon>
        <taxon>asterids</taxon>
        <taxon>lamiids</taxon>
        <taxon>Lamiales</taxon>
        <taxon>Phrymaceae</taxon>
        <taxon>Erythranthe</taxon>
    </lineage>
</organism>
<feature type="domain" description="Ubiquitin-like protease family profile" evidence="5">
    <location>
        <begin position="1"/>
        <end position="37"/>
    </location>
</feature>
<feature type="region of interest" description="Disordered" evidence="4">
    <location>
        <begin position="346"/>
        <end position="367"/>
    </location>
</feature>
<dbReference type="InterPro" id="IPR003653">
    <property type="entry name" value="Peptidase_C48_C"/>
</dbReference>
<evidence type="ECO:0000313" key="6">
    <source>
        <dbReference type="EMBL" id="EYU36458.1"/>
    </source>
</evidence>
<gene>
    <name evidence="6" type="ORF">MIMGU_mgv1a008630mg</name>
</gene>
<evidence type="ECO:0000256" key="4">
    <source>
        <dbReference type="SAM" id="MobiDB-lite"/>
    </source>
</evidence>
<accession>A0A022R9R5</accession>
<dbReference type="GO" id="GO:0008234">
    <property type="term" value="F:cysteine-type peptidase activity"/>
    <property type="evidence" value="ECO:0007669"/>
    <property type="project" value="InterPro"/>
</dbReference>
<dbReference type="SUPFAM" id="SSF54001">
    <property type="entry name" value="Cysteine proteinases"/>
    <property type="match status" value="1"/>
</dbReference>
<dbReference type="Pfam" id="PF02902">
    <property type="entry name" value="Peptidase_C48"/>
    <property type="match status" value="1"/>
</dbReference>
<proteinExistence type="inferred from homology"/>
<dbReference type="Proteomes" id="UP000030748">
    <property type="component" value="Unassembled WGS sequence"/>
</dbReference>
<dbReference type="InterPro" id="IPR038765">
    <property type="entry name" value="Papain-like_cys_pep_sf"/>
</dbReference>
<protein>
    <recommendedName>
        <fullName evidence="5">Ubiquitin-like protease family profile domain-containing protein</fullName>
    </recommendedName>
</protein>